<keyword evidence="2" id="KW-1185">Reference proteome</keyword>
<name>A0ABY2BLN1_9ACTN</name>
<evidence type="ECO:0008006" key="3">
    <source>
        <dbReference type="Google" id="ProtNLM"/>
    </source>
</evidence>
<dbReference type="Proteomes" id="UP000295818">
    <property type="component" value="Unassembled WGS sequence"/>
</dbReference>
<protein>
    <recommendedName>
        <fullName evidence="3">tRNA-dihydrouridine synthase</fullName>
    </recommendedName>
</protein>
<gene>
    <name evidence="1" type="ORF">EV644_106124</name>
</gene>
<dbReference type="PROSITE" id="PS51257">
    <property type="entry name" value="PROKAR_LIPOPROTEIN"/>
    <property type="match status" value="1"/>
</dbReference>
<evidence type="ECO:0000313" key="2">
    <source>
        <dbReference type="Proteomes" id="UP000295818"/>
    </source>
</evidence>
<dbReference type="EMBL" id="SLWM01000006">
    <property type="protein sequence ID" value="TCO22816.1"/>
    <property type="molecule type" value="Genomic_DNA"/>
</dbReference>
<comment type="caution">
    <text evidence="1">The sequence shown here is derived from an EMBL/GenBank/DDBJ whole genome shotgun (WGS) entry which is preliminary data.</text>
</comment>
<organism evidence="1 2">
    <name type="scientific">Kribbella orskensis</name>
    <dbReference type="NCBI Taxonomy" id="2512216"/>
    <lineage>
        <taxon>Bacteria</taxon>
        <taxon>Bacillati</taxon>
        <taxon>Actinomycetota</taxon>
        <taxon>Actinomycetes</taxon>
        <taxon>Propionibacteriales</taxon>
        <taxon>Kribbellaceae</taxon>
        <taxon>Kribbella</taxon>
    </lineage>
</organism>
<proteinExistence type="predicted"/>
<accession>A0ABY2BLN1</accession>
<reference evidence="1 2" key="1">
    <citation type="journal article" date="2015" name="Stand. Genomic Sci.">
        <title>Genomic Encyclopedia of Bacterial and Archaeal Type Strains, Phase III: the genomes of soil and plant-associated and newly described type strains.</title>
        <authorList>
            <person name="Whitman W.B."/>
            <person name="Woyke T."/>
            <person name="Klenk H.P."/>
            <person name="Zhou Y."/>
            <person name="Lilburn T.G."/>
            <person name="Beck B.J."/>
            <person name="De Vos P."/>
            <person name="Vandamme P."/>
            <person name="Eisen J.A."/>
            <person name="Garrity G."/>
            <person name="Hugenholtz P."/>
            <person name="Kyrpides N.C."/>
        </authorList>
    </citation>
    <scope>NUCLEOTIDE SEQUENCE [LARGE SCALE GENOMIC DNA]</scope>
    <source>
        <strain evidence="1 2">VKM Ac-2538</strain>
    </source>
</reference>
<sequence>MTQQRSQAGKRRMRSAGITLGLTALVAASLTGCSNDEDQPDYAAICVDPQTQERTDDGNCKDDREYHGSGAGFFWFYMATRGNAFVPPIGGRYNTAAGSYTTAGLRNAAGGTATVKRGGLDTKGGNIGTITRGGFGKAGKGGSGG</sequence>
<dbReference type="RefSeq" id="WP_241998342.1">
    <property type="nucleotide sequence ID" value="NZ_SLWM01000006.1"/>
</dbReference>
<evidence type="ECO:0000313" key="1">
    <source>
        <dbReference type="EMBL" id="TCO22816.1"/>
    </source>
</evidence>